<feature type="compositionally biased region" description="Low complexity" evidence="16">
    <location>
        <begin position="790"/>
        <end position="828"/>
    </location>
</feature>
<feature type="region of interest" description="Required for zinc-mediated homotetramerization and catalytic activity" evidence="15">
    <location>
        <begin position="402"/>
        <end position="405"/>
    </location>
</feature>
<dbReference type="GO" id="GO:0000287">
    <property type="term" value="F:magnesium ion binding"/>
    <property type="evidence" value="ECO:0007669"/>
    <property type="project" value="UniProtKB-UniRule"/>
</dbReference>
<evidence type="ECO:0000256" key="3">
    <source>
        <dbReference type="ARBA" id="ARBA00022490"/>
    </source>
</evidence>
<dbReference type="GO" id="GO:0000049">
    <property type="term" value="F:tRNA binding"/>
    <property type="evidence" value="ECO:0007669"/>
    <property type="project" value="UniProtKB-KW"/>
</dbReference>
<dbReference type="OrthoDB" id="9804278at2"/>
<feature type="compositionally biased region" description="Gly residues" evidence="16">
    <location>
        <begin position="630"/>
        <end position="639"/>
    </location>
</feature>
<dbReference type="GO" id="GO:0006364">
    <property type="term" value="P:rRNA processing"/>
    <property type="evidence" value="ECO:0007669"/>
    <property type="project" value="UniProtKB-UniRule"/>
</dbReference>
<keyword evidence="5 15" id="KW-0698">rRNA processing</keyword>
<evidence type="ECO:0000256" key="15">
    <source>
        <dbReference type="HAMAP-Rule" id="MF_00970"/>
    </source>
</evidence>
<dbReference type="GO" id="GO:0008033">
    <property type="term" value="P:tRNA processing"/>
    <property type="evidence" value="ECO:0007669"/>
    <property type="project" value="UniProtKB-UniRule"/>
</dbReference>
<comment type="function">
    <text evidence="15">Endoribonuclease that plays a central role in RNA processing and decay. Required for the maturation of 5S and 16S rRNAs and the majority of tRNAs. Also involved in the degradation of most mRNAs.</text>
</comment>
<keyword evidence="7 15" id="KW-0540">Nuclease</keyword>
<feature type="domain" description="S1 motif" evidence="17">
    <location>
        <begin position="39"/>
        <end position="118"/>
    </location>
</feature>
<dbReference type="InterPro" id="IPR028878">
    <property type="entry name" value="RNase_E"/>
</dbReference>
<dbReference type="GO" id="GO:0009898">
    <property type="term" value="C:cytoplasmic side of plasma membrane"/>
    <property type="evidence" value="ECO:0007669"/>
    <property type="project" value="UniProtKB-UniRule"/>
</dbReference>
<reference evidence="18 19" key="1">
    <citation type="submission" date="2018-10" db="EMBL/GenBank/DDBJ databases">
        <title>Comamonadaceae CDC group NO-1 genome sequencing and assembly.</title>
        <authorList>
            <person name="Bernier A.-M."/>
            <person name="Bernard K."/>
        </authorList>
    </citation>
    <scope>NUCLEOTIDE SEQUENCE [LARGE SCALE GENOMIC DNA]</scope>
    <source>
        <strain evidence="18 19">NML180582</strain>
    </source>
</reference>
<evidence type="ECO:0000256" key="10">
    <source>
        <dbReference type="ARBA" id="ARBA00022759"/>
    </source>
</evidence>
<comment type="subunit">
    <text evidence="15">Homotetramer formed by a dimer of dimers.</text>
</comment>
<keyword evidence="6 15" id="KW-0819">tRNA processing</keyword>
<dbReference type="InterPro" id="IPR003029">
    <property type="entry name" value="S1_domain"/>
</dbReference>
<dbReference type="SMART" id="SM00316">
    <property type="entry name" value="S1"/>
    <property type="match status" value="1"/>
</dbReference>
<evidence type="ECO:0000256" key="13">
    <source>
        <dbReference type="ARBA" id="ARBA00022884"/>
    </source>
</evidence>
<dbReference type="GO" id="GO:0019843">
    <property type="term" value="F:rRNA binding"/>
    <property type="evidence" value="ECO:0007669"/>
    <property type="project" value="UniProtKB-KW"/>
</dbReference>
<feature type="binding site" evidence="15">
    <location>
        <position position="402"/>
    </location>
    <ligand>
        <name>Zn(2+)</name>
        <dbReference type="ChEBI" id="CHEBI:29105"/>
        <note>ligand shared between dimeric partners</note>
    </ligand>
</feature>
<name>A0A3M6RKX5_9BURK</name>
<dbReference type="InterPro" id="IPR004659">
    <property type="entry name" value="RNase_E/G"/>
</dbReference>
<dbReference type="Gene3D" id="3.40.1260.20">
    <property type="entry name" value="Ribonuclease E, catalytic domain"/>
    <property type="match status" value="1"/>
</dbReference>
<comment type="cofactor">
    <cofactor evidence="15">
        <name>Zn(2+)</name>
        <dbReference type="ChEBI" id="CHEBI:29105"/>
    </cofactor>
    <text evidence="15">Binds 2 Zn(2+) ions per homotetramer.</text>
</comment>
<dbReference type="GO" id="GO:0006402">
    <property type="term" value="P:mRNA catabolic process"/>
    <property type="evidence" value="ECO:0007669"/>
    <property type="project" value="UniProtKB-UniRule"/>
</dbReference>
<dbReference type="NCBIfam" id="TIGR00757">
    <property type="entry name" value="RNaseEG"/>
    <property type="match status" value="1"/>
</dbReference>
<feature type="compositionally biased region" description="Low complexity" evidence="16">
    <location>
        <begin position="741"/>
        <end position="756"/>
    </location>
</feature>
<accession>A0A3M6RKX5</accession>
<dbReference type="InterPro" id="IPR012340">
    <property type="entry name" value="NA-bd_OB-fold"/>
</dbReference>
<comment type="similarity">
    <text evidence="15">Belongs to the RNase E/G family. RNase E subfamily.</text>
</comment>
<evidence type="ECO:0000256" key="1">
    <source>
        <dbReference type="ARBA" id="ARBA00005663"/>
    </source>
</evidence>
<evidence type="ECO:0000256" key="4">
    <source>
        <dbReference type="ARBA" id="ARBA00022519"/>
    </source>
</evidence>
<dbReference type="PROSITE" id="PS50126">
    <property type="entry name" value="S1"/>
    <property type="match status" value="1"/>
</dbReference>
<dbReference type="PANTHER" id="PTHR30001">
    <property type="entry name" value="RIBONUCLEASE"/>
    <property type="match status" value="1"/>
</dbReference>
<protein>
    <recommendedName>
        <fullName evidence="15">Ribonuclease E</fullName>
        <shortName evidence="15">RNase E</shortName>
        <ecNumber evidence="15">3.1.26.12</ecNumber>
    </recommendedName>
</protein>
<keyword evidence="4 15" id="KW-0997">Cell inner membrane</keyword>
<evidence type="ECO:0000256" key="6">
    <source>
        <dbReference type="ARBA" id="ARBA00022694"/>
    </source>
</evidence>
<comment type="subcellular location">
    <subcellularLocation>
        <location evidence="15">Cytoplasm</location>
    </subcellularLocation>
    <subcellularLocation>
        <location evidence="15">Cell inner membrane</location>
        <topology evidence="15">Peripheral membrane protein</topology>
        <orientation evidence="15">Cytoplasmic side</orientation>
    </subcellularLocation>
</comment>
<feature type="region of interest" description="Disordered" evidence="16">
    <location>
        <begin position="579"/>
        <end position="728"/>
    </location>
</feature>
<feature type="compositionally biased region" description="Basic and acidic residues" evidence="16">
    <location>
        <begin position="598"/>
        <end position="622"/>
    </location>
</feature>
<feature type="compositionally biased region" description="Pro residues" evidence="16">
    <location>
        <begin position="877"/>
        <end position="889"/>
    </location>
</feature>
<feature type="compositionally biased region" description="Basic and acidic residues" evidence="16">
    <location>
        <begin position="648"/>
        <end position="675"/>
    </location>
</feature>
<dbReference type="InterPro" id="IPR048583">
    <property type="entry name" value="RNase_E_G_thioredoxin-like"/>
</dbReference>
<dbReference type="RefSeq" id="WP_122244864.1">
    <property type="nucleotide sequence ID" value="NZ_RDQJ01000008.1"/>
</dbReference>
<comment type="similarity">
    <text evidence="1">Belongs to the RNase E/G family. RNase G subfamily.</text>
</comment>
<evidence type="ECO:0000256" key="8">
    <source>
        <dbReference type="ARBA" id="ARBA00022723"/>
    </source>
</evidence>
<keyword evidence="14 15" id="KW-0472">Membrane</keyword>
<keyword evidence="8 15" id="KW-0479">Metal-binding</keyword>
<evidence type="ECO:0000256" key="5">
    <source>
        <dbReference type="ARBA" id="ARBA00022552"/>
    </source>
</evidence>
<dbReference type="GO" id="GO:0008270">
    <property type="term" value="F:zinc ion binding"/>
    <property type="evidence" value="ECO:0007669"/>
    <property type="project" value="UniProtKB-UniRule"/>
</dbReference>
<feature type="region of interest" description="Disordered" evidence="16">
    <location>
        <begin position="504"/>
        <end position="546"/>
    </location>
</feature>
<evidence type="ECO:0000256" key="11">
    <source>
        <dbReference type="ARBA" id="ARBA00022801"/>
    </source>
</evidence>
<organism evidence="18 19">
    <name type="scientific">Vandammella animalimorsus</name>
    <dbReference type="NCBI Taxonomy" id="2029117"/>
    <lineage>
        <taxon>Bacteria</taxon>
        <taxon>Pseudomonadati</taxon>
        <taxon>Pseudomonadota</taxon>
        <taxon>Betaproteobacteria</taxon>
        <taxon>Burkholderiales</taxon>
        <taxon>Comamonadaceae</taxon>
        <taxon>Vandammella</taxon>
    </lineage>
</organism>
<comment type="caution">
    <text evidence="18">The sequence shown here is derived from an EMBL/GenBank/DDBJ whole genome shotgun (WGS) entry which is preliminary data.</text>
</comment>
<dbReference type="AlphaFoldDB" id="A0A3M6RKX5"/>
<dbReference type="Pfam" id="PF10150">
    <property type="entry name" value="RNase_E_G"/>
    <property type="match status" value="1"/>
</dbReference>
<feature type="binding site" evidence="15">
    <location>
        <position position="301"/>
    </location>
    <ligand>
        <name>Mg(2+)</name>
        <dbReference type="ChEBI" id="CHEBI:18420"/>
        <note>catalytic</note>
    </ligand>
</feature>
<evidence type="ECO:0000256" key="9">
    <source>
        <dbReference type="ARBA" id="ARBA00022730"/>
    </source>
</evidence>
<comment type="catalytic activity">
    <reaction evidence="15">
        <text>Endonucleolytic cleavage of single-stranded RNA in A- and U-rich regions.</text>
        <dbReference type="EC" id="3.1.26.12"/>
    </reaction>
</comment>
<evidence type="ECO:0000256" key="14">
    <source>
        <dbReference type="ARBA" id="ARBA00023136"/>
    </source>
</evidence>
<keyword evidence="11 15" id="KW-0378">Hydrolase</keyword>
<feature type="compositionally biased region" description="Low complexity" evidence="16">
    <location>
        <begin position="844"/>
        <end position="876"/>
    </location>
</feature>
<keyword evidence="15" id="KW-0862">Zinc</keyword>
<evidence type="ECO:0000313" key="19">
    <source>
        <dbReference type="Proteomes" id="UP000275180"/>
    </source>
</evidence>
<dbReference type="HAMAP" id="MF_00970">
    <property type="entry name" value="RNase_E"/>
    <property type="match status" value="1"/>
</dbReference>
<feature type="binding site" evidence="15">
    <location>
        <position position="405"/>
    </location>
    <ligand>
        <name>Zn(2+)</name>
        <dbReference type="ChEBI" id="CHEBI:29105"/>
        <note>ligand shared between dimeric partners</note>
    </ligand>
</feature>
<feature type="compositionally biased region" description="Basic and acidic residues" evidence="16">
    <location>
        <begin position="765"/>
        <end position="789"/>
    </location>
</feature>
<keyword evidence="3 15" id="KW-0963">Cytoplasm</keyword>
<feature type="compositionally biased region" description="Basic and acidic residues" evidence="16">
    <location>
        <begin position="707"/>
        <end position="720"/>
    </location>
</feature>
<evidence type="ECO:0000259" key="17">
    <source>
        <dbReference type="PROSITE" id="PS50126"/>
    </source>
</evidence>
<keyword evidence="12 15" id="KW-0460">Magnesium</keyword>
<sequence length="993" mass="108944">MKRMLINATQAEERRLAIVDGQKLLDYEIEIEGREQRKGNIYKAVVTRIEPSLEACFVDYGEERHGFLPFKEISRQYFAEGVSASQARINDVIREGQELLVQVEKEERGNKGAALTTFISLAGRYVVLMPNNPRGGGVSRRIEGSERSELKEAMDQLDYPKGMSIIARTAGIGRSAEELQWDLNFLLKVWSAIEEAADGLRKPELIYQESSLVIRAMRDYFHSDIGEILIDTDDIYEQARQFMGYVMPENAARVKRYRDPAALFSRFQIEHQIESAYARTVQLPSGGAIVIDQTEALVAIDVNSARAIKGGDIEETATRTNLEAADEVARQMRLRDLGGLVVIDFIDMEDSKNRREVENRLREALRQDRARVQFGAISKFGLLEMSRQRLKPALSEGSSIPCPRCGGTGHVRDIESSALQILRVIQEESMKDNTAAVHCQVPVEVASFLLNEKRTEVTKIEIQQRVNVQIVANKTLETPNYRLERLKVDDSRLDSPEASYKLAEEIEDPLATSRRSKEPTNRQSPLIKSVLPDAPPPAATKPEPAAAAAPTAAISLGSTLAGWVERLKTLFGFGAPAAPAVQPQAQPEEDGKTSAARSGERRRSSSGERGERSERRSGEQRGRAQRSSGNGQGGRGGNGRQESAAEAPRQERGERSERRGGERGGRERGQERAEVARQPQRPRRDAAPTEGSAALDAENSQRSRRQPRAEREPGGRDEALRSSPLSAEAGATVASLALADAAAADAQAAAPLTSATEGSQADGQGQERRERRQRDRYGRYRRRQDRDSAPADAEQAQALDEQAQADWAEQQAGPGTEAQPQQDPQAPQEPAPRRRSYFDRAAQDEAAPQAAVVEEADVAPAAPEAPVAVEPAQPLTAPEPAPQPAPQAEPQPIAQSAAAPAMAQPFVLDVQALSHIVATAGLDWVHSDADKVARVQAEMAAAPRPVHVPRERPPLPVLDQGPLVLVETRQDLRQQQYPFDRAAHGVQSCAEQV</sequence>
<dbReference type="EMBL" id="RDQJ01000008">
    <property type="protein sequence ID" value="RMX15204.1"/>
    <property type="molecule type" value="Genomic_DNA"/>
</dbReference>
<feature type="region of interest" description="Disordered" evidence="16">
    <location>
        <begin position="741"/>
        <end position="897"/>
    </location>
</feature>
<dbReference type="Gene3D" id="2.40.50.140">
    <property type="entry name" value="Nucleic acid-binding proteins"/>
    <property type="match status" value="1"/>
</dbReference>
<proteinExistence type="inferred from homology"/>
<dbReference type="Proteomes" id="UP000275180">
    <property type="component" value="Unassembled WGS sequence"/>
</dbReference>
<dbReference type="Pfam" id="PF00575">
    <property type="entry name" value="S1"/>
    <property type="match status" value="1"/>
</dbReference>
<dbReference type="EC" id="3.1.26.12" evidence="15"/>
<keyword evidence="13 15" id="KW-0694">RNA-binding</keyword>
<keyword evidence="10 15" id="KW-0255">Endonuclease</keyword>
<feature type="binding site" evidence="15">
    <location>
        <position position="344"/>
    </location>
    <ligand>
        <name>Mg(2+)</name>
        <dbReference type="ChEBI" id="CHEBI:18420"/>
        <note>catalytic</note>
    </ligand>
</feature>
<keyword evidence="15" id="KW-0820">tRNA-binding</keyword>
<dbReference type="GO" id="GO:0008995">
    <property type="term" value="F:ribonuclease E activity"/>
    <property type="evidence" value="ECO:0007669"/>
    <property type="project" value="UniProtKB-EC"/>
</dbReference>
<evidence type="ECO:0000256" key="2">
    <source>
        <dbReference type="ARBA" id="ARBA00022475"/>
    </source>
</evidence>
<dbReference type="SUPFAM" id="SSF50249">
    <property type="entry name" value="Nucleic acid-binding proteins"/>
    <property type="match status" value="1"/>
</dbReference>
<comment type="cofactor">
    <cofactor evidence="15">
        <name>Mg(2+)</name>
        <dbReference type="ChEBI" id="CHEBI:18420"/>
    </cofactor>
    <text evidence="15">Binds 1 Mg(2+) ion per subunit.</text>
</comment>
<evidence type="ECO:0000256" key="16">
    <source>
        <dbReference type="SAM" id="MobiDB-lite"/>
    </source>
</evidence>
<dbReference type="Pfam" id="PF20833">
    <property type="entry name" value="RNase_E_G_Thio"/>
    <property type="match status" value="1"/>
</dbReference>
<evidence type="ECO:0000256" key="7">
    <source>
        <dbReference type="ARBA" id="ARBA00022722"/>
    </source>
</evidence>
<dbReference type="CDD" id="cd04453">
    <property type="entry name" value="S1_RNase_E"/>
    <property type="match status" value="1"/>
</dbReference>
<keyword evidence="2 15" id="KW-1003">Cell membrane</keyword>
<keyword evidence="9 15" id="KW-0699">rRNA-binding</keyword>
<dbReference type="PANTHER" id="PTHR30001:SF1">
    <property type="entry name" value="RIBONUCLEASE E_G-LIKE PROTEIN, CHLOROPLASTIC"/>
    <property type="match status" value="1"/>
</dbReference>
<dbReference type="InterPro" id="IPR019307">
    <property type="entry name" value="RNA-bd_AU-1/RNase_E/G"/>
</dbReference>
<evidence type="ECO:0000256" key="12">
    <source>
        <dbReference type="ARBA" id="ARBA00022842"/>
    </source>
</evidence>
<dbReference type="GO" id="GO:0005737">
    <property type="term" value="C:cytoplasm"/>
    <property type="evidence" value="ECO:0007669"/>
    <property type="project" value="UniProtKB-SubCell"/>
</dbReference>
<evidence type="ECO:0000313" key="18">
    <source>
        <dbReference type="EMBL" id="RMX15204.1"/>
    </source>
</evidence>
<gene>
    <name evidence="15" type="primary">rne</name>
    <name evidence="18" type="ORF">EBQ34_07405</name>
</gene>